<protein>
    <recommendedName>
        <fullName evidence="1">RNA polymerase sigma-70 region 4 domain-containing protein</fullName>
    </recommendedName>
</protein>
<evidence type="ECO:0000313" key="2">
    <source>
        <dbReference type="EMBL" id="KKL64676.1"/>
    </source>
</evidence>
<dbReference type="InterPro" id="IPR013324">
    <property type="entry name" value="RNA_pol_sigma_r3/r4-like"/>
</dbReference>
<dbReference type="Pfam" id="PF04545">
    <property type="entry name" value="Sigma70_r4"/>
    <property type="match status" value="1"/>
</dbReference>
<sequence length="118" mass="13276">MKGSSMSTRGLLIDLGEQFPKLTERQRDALICVHPYLDGLTHSEAAHELGMSRATLEGRLQGAYKRVPWLQEDMRKKRAELTARKQSIRRPIRLGDMSGIGNDGTTDTFFGEKIVGKF</sequence>
<accession>A0A0F9EEJ3</accession>
<dbReference type="InterPro" id="IPR007630">
    <property type="entry name" value="RNA_pol_sigma70_r4"/>
</dbReference>
<dbReference type="InterPro" id="IPR036388">
    <property type="entry name" value="WH-like_DNA-bd_sf"/>
</dbReference>
<comment type="caution">
    <text evidence="2">The sequence shown here is derived from an EMBL/GenBank/DDBJ whole genome shotgun (WGS) entry which is preliminary data.</text>
</comment>
<gene>
    <name evidence="2" type="ORF">LCGC14_2162630</name>
</gene>
<dbReference type="Gene3D" id="1.10.10.10">
    <property type="entry name" value="Winged helix-like DNA-binding domain superfamily/Winged helix DNA-binding domain"/>
    <property type="match status" value="1"/>
</dbReference>
<dbReference type="GO" id="GO:0006352">
    <property type="term" value="P:DNA-templated transcription initiation"/>
    <property type="evidence" value="ECO:0007669"/>
    <property type="project" value="InterPro"/>
</dbReference>
<dbReference type="GO" id="GO:0003700">
    <property type="term" value="F:DNA-binding transcription factor activity"/>
    <property type="evidence" value="ECO:0007669"/>
    <property type="project" value="InterPro"/>
</dbReference>
<organism evidence="2">
    <name type="scientific">marine sediment metagenome</name>
    <dbReference type="NCBI Taxonomy" id="412755"/>
    <lineage>
        <taxon>unclassified sequences</taxon>
        <taxon>metagenomes</taxon>
        <taxon>ecological metagenomes</taxon>
    </lineage>
</organism>
<evidence type="ECO:0000259" key="1">
    <source>
        <dbReference type="Pfam" id="PF04545"/>
    </source>
</evidence>
<name>A0A0F9EEJ3_9ZZZZ</name>
<dbReference type="EMBL" id="LAZR01027771">
    <property type="protein sequence ID" value="KKL64676.1"/>
    <property type="molecule type" value="Genomic_DNA"/>
</dbReference>
<proteinExistence type="predicted"/>
<dbReference type="SUPFAM" id="SSF88659">
    <property type="entry name" value="Sigma3 and sigma4 domains of RNA polymerase sigma factors"/>
    <property type="match status" value="1"/>
</dbReference>
<reference evidence="2" key="1">
    <citation type="journal article" date="2015" name="Nature">
        <title>Complex archaea that bridge the gap between prokaryotes and eukaryotes.</title>
        <authorList>
            <person name="Spang A."/>
            <person name="Saw J.H."/>
            <person name="Jorgensen S.L."/>
            <person name="Zaremba-Niedzwiedzka K."/>
            <person name="Martijn J."/>
            <person name="Lind A.E."/>
            <person name="van Eijk R."/>
            <person name="Schleper C."/>
            <person name="Guy L."/>
            <person name="Ettema T.J."/>
        </authorList>
    </citation>
    <scope>NUCLEOTIDE SEQUENCE</scope>
</reference>
<feature type="domain" description="RNA polymerase sigma-70 region 4" evidence="1">
    <location>
        <begin position="21"/>
        <end position="55"/>
    </location>
</feature>
<dbReference type="AlphaFoldDB" id="A0A0F9EEJ3"/>